<keyword evidence="4 6" id="KW-1133">Transmembrane helix</keyword>
<dbReference type="Proteomes" id="UP000240527">
    <property type="component" value="Chromosome"/>
</dbReference>
<evidence type="ECO:0000256" key="2">
    <source>
        <dbReference type="ARBA" id="ARBA00022475"/>
    </source>
</evidence>
<reference evidence="7 8" key="1">
    <citation type="journal article" date="2015" name="Biotechnol. Bioeng.">
        <title>Genome sequence and phenotypic characterization of Caulobacter segnis.</title>
        <authorList>
            <person name="Patel S."/>
            <person name="Fletcher B."/>
            <person name="Scott D.C."/>
            <person name="Ely B."/>
        </authorList>
    </citation>
    <scope>NUCLEOTIDE SEQUENCE [LARGE SCALE GENOMIC DNA]</scope>
    <source>
        <strain evidence="7 8">TK0059</strain>
    </source>
</reference>
<evidence type="ECO:0000256" key="5">
    <source>
        <dbReference type="ARBA" id="ARBA00023136"/>
    </source>
</evidence>
<feature type="transmembrane region" description="Helical" evidence="6">
    <location>
        <begin position="308"/>
        <end position="331"/>
    </location>
</feature>
<name>A0ABN5ITH5_9CAUL</name>
<keyword evidence="6" id="KW-0915">Sodium</keyword>
<evidence type="ECO:0000256" key="1">
    <source>
        <dbReference type="ARBA" id="ARBA00004429"/>
    </source>
</evidence>
<comment type="catalytic activity">
    <reaction evidence="6">
        <text>Na(+)(in) + 2 H(+)(out) = Na(+)(out) + 2 H(+)(in)</text>
        <dbReference type="Rhea" id="RHEA:29251"/>
        <dbReference type="ChEBI" id="CHEBI:15378"/>
        <dbReference type="ChEBI" id="CHEBI:29101"/>
    </reaction>
</comment>
<dbReference type="HAMAP" id="MF_01844">
    <property type="entry name" value="NhaA"/>
    <property type="match status" value="1"/>
</dbReference>
<keyword evidence="6" id="KW-0739">Sodium transport</keyword>
<dbReference type="PANTHER" id="PTHR30341:SF0">
    <property type="entry name" value="NA(+)_H(+) ANTIPORTER NHAA"/>
    <property type="match status" value="1"/>
</dbReference>
<feature type="transmembrane region" description="Helical" evidence="6">
    <location>
        <begin position="104"/>
        <end position="124"/>
    </location>
</feature>
<keyword evidence="6" id="KW-0406">Ion transport</keyword>
<dbReference type="EMBL" id="CP027850">
    <property type="protein sequence ID" value="AVQ02047.1"/>
    <property type="molecule type" value="Genomic_DNA"/>
</dbReference>
<dbReference type="NCBIfam" id="NF007112">
    <property type="entry name" value="PRK09561.1"/>
    <property type="match status" value="1"/>
</dbReference>
<comment type="function">
    <text evidence="6">Na(+)/H(+) antiporter that extrudes sodium in exchange for external protons.</text>
</comment>
<dbReference type="Pfam" id="PF06965">
    <property type="entry name" value="Na_H_antiport_1"/>
    <property type="match status" value="1"/>
</dbReference>
<accession>A0ABN5ITH5</accession>
<gene>
    <name evidence="6 7" type="primary">nhaA</name>
    <name evidence="7" type="ORF">B7G68_09445</name>
</gene>
<keyword evidence="3 6" id="KW-0812">Transmembrane</keyword>
<dbReference type="Gene3D" id="1.20.1530.10">
    <property type="entry name" value="Na+/H+ antiporter like domain"/>
    <property type="match status" value="1"/>
</dbReference>
<comment type="similarity">
    <text evidence="6">Belongs to the NhaA Na(+)/H(+) (TC 2.A.33) antiporter family.</text>
</comment>
<proteinExistence type="inferred from homology"/>
<keyword evidence="6" id="KW-0813">Transport</keyword>
<evidence type="ECO:0000256" key="3">
    <source>
        <dbReference type="ARBA" id="ARBA00022692"/>
    </source>
</evidence>
<dbReference type="NCBIfam" id="TIGR00773">
    <property type="entry name" value="NhaA"/>
    <property type="match status" value="1"/>
</dbReference>
<keyword evidence="8" id="KW-1185">Reference proteome</keyword>
<evidence type="ECO:0000313" key="7">
    <source>
        <dbReference type="EMBL" id="AVQ02047.1"/>
    </source>
</evidence>
<keyword evidence="5 6" id="KW-0472">Membrane</keyword>
<dbReference type="InterPro" id="IPR023171">
    <property type="entry name" value="Na/H_antiporter_dom_sf"/>
</dbReference>
<evidence type="ECO:0000313" key="8">
    <source>
        <dbReference type="Proteomes" id="UP000240527"/>
    </source>
</evidence>
<sequence>MTPFQPGRARPLSALRAFLQHEASGGYVLMVAAALALIIANTPLAGVYFSFLGHHLGFSLGPVSLDESVLHWINDGLMAVFFLLVGLEIKREVLDGQLSRPSRIILPGMAALGGVAAPALIYLIFNAANPDTRSGWAIPSATDIAFALGVLALLGPRVPTSLKIFLTAIAIMDDLAAIVIIAIFYTAELHLGALAVSAGILAVLILLNRFGVKALWPYLLGGLLLWFFVLESGVHATLAGVALAMVIPLRKSPACPDDVTSPLHRLEHVLHKPVAFVIVPLFGFANAGLSFTGVSLSSLMDPVPLGVALGLFVGKQLGVFLTAWTIVRLGWADMPKYASTGQLYGVAVLCGIGFTMSLFIGNLAFRQAYLVDETKIGVLVGSLASALLGLLILRVSKSDVPESDEPQPAALADDVQMNLR</sequence>
<keyword evidence="2 6" id="KW-1003">Cell membrane</keyword>
<feature type="transmembrane region" description="Helical" evidence="6">
    <location>
        <begin position="223"/>
        <end position="247"/>
    </location>
</feature>
<dbReference type="InterPro" id="IPR004670">
    <property type="entry name" value="NhaA"/>
</dbReference>
<evidence type="ECO:0000256" key="4">
    <source>
        <dbReference type="ARBA" id="ARBA00022989"/>
    </source>
</evidence>
<feature type="transmembrane region" description="Helical" evidence="6">
    <location>
        <begin position="376"/>
        <end position="396"/>
    </location>
</feature>
<protein>
    <recommendedName>
        <fullName evidence="6">Na(+)/H(+) antiporter NhaA</fullName>
    </recommendedName>
    <alternativeName>
        <fullName evidence="6">Sodium/proton antiporter NhaA</fullName>
    </alternativeName>
</protein>
<feature type="transmembrane region" description="Helical" evidence="6">
    <location>
        <begin position="274"/>
        <end position="296"/>
    </location>
</feature>
<feature type="transmembrane region" description="Helical" evidence="6">
    <location>
        <begin position="164"/>
        <end position="185"/>
    </location>
</feature>
<evidence type="ECO:0000256" key="6">
    <source>
        <dbReference type="HAMAP-Rule" id="MF_01844"/>
    </source>
</evidence>
<feature type="transmembrane region" description="Helical" evidence="6">
    <location>
        <begin position="136"/>
        <end position="155"/>
    </location>
</feature>
<comment type="subcellular location">
    <subcellularLocation>
        <location evidence="1">Cell inner membrane</location>
        <topology evidence="1">Multi-pass membrane protein</topology>
    </subcellularLocation>
    <subcellularLocation>
        <location evidence="6">Cell membrane</location>
        <topology evidence="6">Multi-pass membrane protein</topology>
    </subcellularLocation>
</comment>
<dbReference type="PANTHER" id="PTHR30341">
    <property type="entry name" value="SODIUM ION/PROTON ANTIPORTER NHAA-RELATED"/>
    <property type="match status" value="1"/>
</dbReference>
<feature type="transmembrane region" description="Helical" evidence="6">
    <location>
        <begin position="191"/>
        <end position="211"/>
    </location>
</feature>
<dbReference type="NCBIfam" id="NF007111">
    <property type="entry name" value="PRK09560.1"/>
    <property type="match status" value="1"/>
</dbReference>
<feature type="transmembrane region" description="Helical" evidence="6">
    <location>
        <begin position="26"/>
        <end position="49"/>
    </location>
</feature>
<dbReference type="RefSeq" id="WP_013078970.1">
    <property type="nucleotide sequence ID" value="NZ_CP027850.1"/>
</dbReference>
<feature type="transmembrane region" description="Helical" evidence="6">
    <location>
        <begin position="343"/>
        <end position="364"/>
    </location>
</feature>
<feature type="transmembrane region" description="Helical" evidence="6">
    <location>
        <begin position="69"/>
        <end position="89"/>
    </location>
</feature>
<keyword evidence="6" id="KW-0050">Antiport</keyword>
<organism evidence="7 8">
    <name type="scientific">Caulobacter segnis</name>
    <dbReference type="NCBI Taxonomy" id="88688"/>
    <lineage>
        <taxon>Bacteria</taxon>
        <taxon>Pseudomonadati</taxon>
        <taxon>Pseudomonadota</taxon>
        <taxon>Alphaproteobacteria</taxon>
        <taxon>Caulobacterales</taxon>
        <taxon>Caulobacteraceae</taxon>
        <taxon>Caulobacter</taxon>
    </lineage>
</organism>